<name>A0A6A4GVK0_9AGAR</name>
<organism evidence="3 4">
    <name type="scientific">Gymnopus androsaceus JB14</name>
    <dbReference type="NCBI Taxonomy" id="1447944"/>
    <lineage>
        <taxon>Eukaryota</taxon>
        <taxon>Fungi</taxon>
        <taxon>Dikarya</taxon>
        <taxon>Basidiomycota</taxon>
        <taxon>Agaricomycotina</taxon>
        <taxon>Agaricomycetes</taxon>
        <taxon>Agaricomycetidae</taxon>
        <taxon>Agaricales</taxon>
        <taxon>Marasmiineae</taxon>
        <taxon>Omphalotaceae</taxon>
        <taxon>Gymnopus</taxon>
    </lineage>
</organism>
<dbReference type="InterPro" id="IPR011989">
    <property type="entry name" value="ARM-like"/>
</dbReference>
<evidence type="ECO:0000313" key="3">
    <source>
        <dbReference type="EMBL" id="KAE9389872.1"/>
    </source>
</evidence>
<dbReference type="GO" id="GO:0034515">
    <property type="term" value="C:proteasome storage granule"/>
    <property type="evidence" value="ECO:0007669"/>
    <property type="project" value="TreeGrafter"/>
</dbReference>
<proteinExistence type="predicted"/>
<dbReference type="GO" id="GO:0005634">
    <property type="term" value="C:nucleus"/>
    <property type="evidence" value="ECO:0007669"/>
    <property type="project" value="TreeGrafter"/>
</dbReference>
<evidence type="ECO:0000313" key="4">
    <source>
        <dbReference type="Proteomes" id="UP000799118"/>
    </source>
</evidence>
<evidence type="ECO:0000256" key="1">
    <source>
        <dbReference type="ARBA" id="ARBA00022737"/>
    </source>
</evidence>
<gene>
    <name evidence="3" type="ORF">BT96DRAFT_1002838</name>
</gene>
<protein>
    <submittedName>
        <fullName evidence="3">Uncharacterized protein</fullName>
    </submittedName>
</protein>
<keyword evidence="2" id="KW-0732">Signal</keyword>
<dbReference type="GO" id="GO:0043161">
    <property type="term" value="P:proteasome-mediated ubiquitin-dependent protein catabolic process"/>
    <property type="evidence" value="ECO:0007669"/>
    <property type="project" value="TreeGrafter"/>
</dbReference>
<dbReference type="Proteomes" id="UP000799118">
    <property type="component" value="Unassembled WGS sequence"/>
</dbReference>
<dbReference type="GO" id="GO:0008540">
    <property type="term" value="C:proteasome regulatory particle, base subcomplex"/>
    <property type="evidence" value="ECO:0007669"/>
    <property type="project" value="TreeGrafter"/>
</dbReference>
<keyword evidence="4" id="KW-1185">Reference proteome</keyword>
<dbReference type="EMBL" id="ML769679">
    <property type="protein sequence ID" value="KAE9389872.1"/>
    <property type="molecule type" value="Genomic_DNA"/>
</dbReference>
<dbReference type="OrthoDB" id="3012034at2759"/>
<accession>A0A6A4GVK0</accession>
<sequence length="167" mass="18346">MVIALLLGMMSVTASLGFSLLWDTEIGPTHMDKYTYLSKEYFKAGCYLAIDISNASIHTETDATLALLAENVKNPSEVMATLLPYIVDKDIMMEISSLAALALGFVFMGSKNGEITGTILQMHYNEPNIRKAVPLAIGLVYVSIANPGHAIKLVAVRKIFGWLYWKV</sequence>
<dbReference type="Gene3D" id="1.25.10.10">
    <property type="entry name" value="Leucine-rich Repeat Variant"/>
    <property type="match status" value="1"/>
</dbReference>
<reference evidence="3" key="1">
    <citation type="journal article" date="2019" name="Environ. Microbiol.">
        <title>Fungal ecological strategies reflected in gene transcription - a case study of two litter decomposers.</title>
        <authorList>
            <person name="Barbi F."/>
            <person name="Kohler A."/>
            <person name="Barry K."/>
            <person name="Baskaran P."/>
            <person name="Daum C."/>
            <person name="Fauchery L."/>
            <person name="Ihrmark K."/>
            <person name="Kuo A."/>
            <person name="LaButti K."/>
            <person name="Lipzen A."/>
            <person name="Morin E."/>
            <person name="Grigoriev I.V."/>
            <person name="Henrissat B."/>
            <person name="Lindahl B."/>
            <person name="Martin F."/>
        </authorList>
    </citation>
    <scope>NUCLEOTIDE SEQUENCE</scope>
    <source>
        <strain evidence="3">JB14</strain>
    </source>
</reference>
<evidence type="ECO:0000256" key="2">
    <source>
        <dbReference type="SAM" id="SignalP"/>
    </source>
</evidence>
<feature type="chain" id="PRO_5025374700" evidence="2">
    <location>
        <begin position="18"/>
        <end position="167"/>
    </location>
</feature>
<feature type="signal peptide" evidence="2">
    <location>
        <begin position="1"/>
        <end position="17"/>
    </location>
</feature>
<dbReference type="PANTHER" id="PTHR10943">
    <property type="entry name" value="26S PROTEASOME NON-ATPASE REGULATORY SUBUNIT"/>
    <property type="match status" value="1"/>
</dbReference>
<dbReference type="PANTHER" id="PTHR10943:SF1">
    <property type="entry name" value="26S PROTEASOME NON-ATPASE REGULATORY SUBUNIT 2"/>
    <property type="match status" value="1"/>
</dbReference>
<keyword evidence="1" id="KW-0677">Repeat</keyword>
<dbReference type="AlphaFoldDB" id="A0A6A4GVK0"/>